<feature type="compositionally biased region" description="Polar residues" evidence="2">
    <location>
        <begin position="598"/>
        <end position="619"/>
    </location>
</feature>
<dbReference type="Proteomes" id="UP000019478">
    <property type="component" value="Unassembled WGS sequence"/>
</dbReference>
<dbReference type="GeneID" id="19164686"/>
<feature type="region of interest" description="Disordered" evidence="2">
    <location>
        <begin position="495"/>
        <end position="522"/>
    </location>
</feature>
<accession>W9YRX1</accession>
<organism evidence="3 4">
    <name type="scientific">Capronia epimyces CBS 606.96</name>
    <dbReference type="NCBI Taxonomy" id="1182542"/>
    <lineage>
        <taxon>Eukaryota</taxon>
        <taxon>Fungi</taxon>
        <taxon>Dikarya</taxon>
        <taxon>Ascomycota</taxon>
        <taxon>Pezizomycotina</taxon>
        <taxon>Eurotiomycetes</taxon>
        <taxon>Chaetothyriomycetidae</taxon>
        <taxon>Chaetothyriales</taxon>
        <taxon>Herpotrichiellaceae</taxon>
        <taxon>Capronia</taxon>
    </lineage>
</organism>
<sequence length="638" mass="71401">MSEKDTNNTNKSTDSSIPPPLDPFPTYQTPYPRSSKDDSNPFIQFRRFADEQLSSFFQGIPQLLGFSASRNPLKRDWEDLIRQSHDLEEGWRKQVEQEMEEMRQEVEKARTEVWKARGDALTDNMPSVTREDAAGQPARGGKESYDAKTRPALSDEHGLPRTELDAYNGLQLPRTATDIPVFKSSSREAPNNPLSSWFSSFGWDGKQREQENWPDNRGTSKVGSSSEGSQLARPTTYTLFGARRMNPFDNTDQTIPWLLLSPYSPIYLCNPSQSRLFKIQIQDSEGEPFQISRPRFFERWYTDIDEKLARQIRWADAFEDLISLQQTGKMVDRDSPDRDSPTRQVPSSDWIHGLIHRGSLGPTWGLNQEGVVVKRFSDMKPTDTRSFGKSQCRWRTGGGRVHEKGADEAPTSKEQSTPGLTETSKDIFDDFVDSAAERLGPFPLFGSILSAADSIISAVDQTAKDLEAMSKGAQAESQADPESLAELPANTSYYSTSSSSSYSYENSFTSTREEQITPSESLVSTLTTTVTRTLPDGSVETKRVLKRRFANGTEETDESVEVTTLPGVQGTTDAKTGVNKQIQTLPMTEHRGPLQEDVVSSNSSQDILVQQHVGSNSEQTAKRDDKNGRSSKGGWFWT</sequence>
<dbReference type="eggNOG" id="ENOG502SEIT">
    <property type="taxonomic scope" value="Eukaryota"/>
</dbReference>
<protein>
    <submittedName>
        <fullName evidence="3">Uncharacterized protein</fullName>
    </submittedName>
</protein>
<feature type="compositionally biased region" description="Polar residues" evidence="2">
    <location>
        <begin position="7"/>
        <end position="16"/>
    </location>
</feature>
<feature type="compositionally biased region" description="Polar residues" evidence="2">
    <location>
        <begin position="412"/>
        <end position="422"/>
    </location>
</feature>
<feature type="compositionally biased region" description="Basic and acidic residues" evidence="2">
    <location>
        <begin position="330"/>
        <end position="341"/>
    </location>
</feature>
<evidence type="ECO:0000256" key="1">
    <source>
        <dbReference type="SAM" id="Coils"/>
    </source>
</evidence>
<keyword evidence="4" id="KW-1185">Reference proteome</keyword>
<dbReference type="AlphaFoldDB" id="W9YRX1"/>
<evidence type="ECO:0000313" key="4">
    <source>
        <dbReference type="Proteomes" id="UP000019478"/>
    </source>
</evidence>
<feature type="region of interest" description="Disordered" evidence="2">
    <location>
        <begin position="591"/>
        <end position="638"/>
    </location>
</feature>
<evidence type="ECO:0000256" key="2">
    <source>
        <dbReference type="SAM" id="MobiDB-lite"/>
    </source>
</evidence>
<feature type="region of interest" description="Disordered" evidence="2">
    <location>
        <begin position="123"/>
        <end position="159"/>
    </location>
</feature>
<evidence type="ECO:0000313" key="3">
    <source>
        <dbReference type="EMBL" id="EXJ91996.1"/>
    </source>
</evidence>
<dbReference type="OrthoDB" id="4586300at2759"/>
<feature type="compositionally biased region" description="Low complexity" evidence="2">
    <location>
        <begin position="495"/>
        <end position="510"/>
    </location>
</feature>
<reference evidence="3 4" key="1">
    <citation type="submission" date="2013-03" db="EMBL/GenBank/DDBJ databases">
        <title>The Genome Sequence of Capronia epimyces CBS 606.96.</title>
        <authorList>
            <consortium name="The Broad Institute Genomics Platform"/>
            <person name="Cuomo C."/>
            <person name="de Hoog S."/>
            <person name="Gorbushina A."/>
            <person name="Walker B."/>
            <person name="Young S.K."/>
            <person name="Zeng Q."/>
            <person name="Gargeya S."/>
            <person name="Fitzgerald M."/>
            <person name="Haas B."/>
            <person name="Abouelleil A."/>
            <person name="Allen A.W."/>
            <person name="Alvarado L."/>
            <person name="Arachchi H.M."/>
            <person name="Berlin A.M."/>
            <person name="Chapman S.B."/>
            <person name="Gainer-Dewar J."/>
            <person name="Goldberg J."/>
            <person name="Griggs A."/>
            <person name="Gujja S."/>
            <person name="Hansen M."/>
            <person name="Howarth C."/>
            <person name="Imamovic A."/>
            <person name="Ireland A."/>
            <person name="Larimer J."/>
            <person name="McCowan C."/>
            <person name="Murphy C."/>
            <person name="Pearson M."/>
            <person name="Poon T.W."/>
            <person name="Priest M."/>
            <person name="Roberts A."/>
            <person name="Saif S."/>
            <person name="Shea T."/>
            <person name="Sisk P."/>
            <person name="Sykes S."/>
            <person name="Wortman J."/>
            <person name="Nusbaum C."/>
            <person name="Birren B."/>
        </authorList>
    </citation>
    <scope>NUCLEOTIDE SEQUENCE [LARGE SCALE GENOMIC DNA]</scope>
    <source>
        <strain evidence="3 4">CBS 606.96</strain>
    </source>
</reference>
<proteinExistence type="predicted"/>
<keyword evidence="1" id="KW-0175">Coiled coil</keyword>
<feature type="coiled-coil region" evidence="1">
    <location>
        <begin position="92"/>
        <end position="119"/>
    </location>
</feature>
<dbReference type="EMBL" id="AMGY01000001">
    <property type="protein sequence ID" value="EXJ91996.1"/>
    <property type="molecule type" value="Genomic_DNA"/>
</dbReference>
<name>W9YRX1_9EURO</name>
<feature type="compositionally biased region" description="Basic and acidic residues" evidence="2">
    <location>
        <begin position="140"/>
        <end position="159"/>
    </location>
</feature>
<gene>
    <name evidence="3" type="ORF">A1O3_00546</name>
</gene>
<feature type="region of interest" description="Disordered" evidence="2">
    <location>
        <begin position="382"/>
        <end position="422"/>
    </location>
</feature>
<feature type="compositionally biased region" description="Polar residues" evidence="2">
    <location>
        <begin position="217"/>
        <end position="230"/>
    </location>
</feature>
<feature type="compositionally biased region" description="Basic and acidic residues" evidence="2">
    <location>
        <begin position="400"/>
        <end position="411"/>
    </location>
</feature>
<feature type="region of interest" description="Disordered" evidence="2">
    <location>
        <begin position="1"/>
        <end position="40"/>
    </location>
</feature>
<feature type="region of interest" description="Disordered" evidence="2">
    <location>
        <begin position="328"/>
        <end position="347"/>
    </location>
</feature>
<dbReference type="HOGENOM" id="CLU_432756_0_0_1"/>
<dbReference type="STRING" id="1182542.W9YRX1"/>
<feature type="region of interest" description="Disordered" evidence="2">
    <location>
        <begin position="206"/>
        <end position="230"/>
    </location>
</feature>
<comment type="caution">
    <text evidence="3">The sequence shown here is derived from an EMBL/GenBank/DDBJ whole genome shotgun (WGS) entry which is preliminary data.</text>
</comment>
<dbReference type="RefSeq" id="XP_007728886.1">
    <property type="nucleotide sequence ID" value="XM_007730696.1"/>
</dbReference>